<dbReference type="AlphaFoldDB" id="A0A2K9B025"/>
<sequence length="99" mass="10207">MIPKTGNVLESLLSDRTARVMGGLAAWMRGREPFETGAARRALHALAATGVEPAAADPLPPSEAASLLLDIHARAVAGHVFTLAHAANMAAAELTEAGR</sequence>
<dbReference type="EMBL" id="CP021558">
    <property type="protein sequence ID" value="AUE03188.1"/>
    <property type="molecule type" value="Genomic_DNA"/>
</dbReference>
<evidence type="ECO:0000313" key="2">
    <source>
        <dbReference type="Proteomes" id="UP000232491"/>
    </source>
</evidence>
<proteinExistence type="predicted"/>
<dbReference type="RefSeq" id="WP_106620908.1">
    <property type="nucleotide sequence ID" value="NZ_CP021389.1"/>
</dbReference>
<name>A0A2K9B025_BIFBR</name>
<organism evidence="1 2">
    <name type="scientific">Bifidobacterium breve</name>
    <dbReference type="NCBI Taxonomy" id="1685"/>
    <lineage>
        <taxon>Bacteria</taxon>
        <taxon>Bacillati</taxon>
        <taxon>Actinomycetota</taxon>
        <taxon>Actinomycetes</taxon>
        <taxon>Bifidobacteriales</taxon>
        <taxon>Bifidobacteriaceae</taxon>
        <taxon>Bifidobacterium</taxon>
    </lineage>
</organism>
<reference evidence="1 2" key="1">
    <citation type="submission" date="2017-05" db="EMBL/GenBank/DDBJ databases">
        <title>Comparative genomics and methylome analysis of the gut commensal Bifidobacterium breve.</title>
        <authorList>
            <person name="Bottacini F."/>
            <person name="Morrissey R."/>
            <person name="Roberts R.J."/>
            <person name="James K."/>
            <person name="van Breen J."/>
            <person name="Egan M."/>
            <person name="Lambert J."/>
            <person name="van Limpt K."/>
            <person name="Stanton C."/>
            <person name="Knol J."/>
            <person name="O' Connell Motherway M."/>
            <person name="van Sinderen D."/>
        </authorList>
    </citation>
    <scope>NUCLEOTIDE SEQUENCE [LARGE SCALE GENOMIC DNA]</scope>
    <source>
        <strain evidence="1 2">215W447a</strain>
    </source>
</reference>
<gene>
    <name evidence="1" type="ORF">BB215W447A_1172</name>
</gene>
<protein>
    <submittedName>
        <fullName evidence="1">Uncharacterized protein</fullName>
    </submittedName>
</protein>
<dbReference type="Proteomes" id="UP000232491">
    <property type="component" value="Chromosome"/>
</dbReference>
<accession>A0A2K9B025</accession>
<evidence type="ECO:0000313" key="1">
    <source>
        <dbReference type="EMBL" id="AUE03188.1"/>
    </source>
</evidence>